<dbReference type="InterPro" id="IPR002048">
    <property type="entry name" value="EF_hand_dom"/>
</dbReference>
<dbReference type="Gene3D" id="1.10.238.10">
    <property type="entry name" value="EF-hand"/>
    <property type="match status" value="7"/>
</dbReference>
<keyword evidence="5" id="KW-1133">Transmembrane helix</keyword>
<proteinExistence type="predicted"/>
<dbReference type="PANTHER" id="PTHR10827:SF85">
    <property type="entry name" value="CALCIUM-BINDING PROTEIN"/>
    <property type="match status" value="1"/>
</dbReference>
<accession>A0A518FW02</accession>
<dbReference type="OrthoDB" id="243085at2"/>
<dbReference type="InterPro" id="IPR019577">
    <property type="entry name" value="SPARC/Testican_Ca-bd-dom"/>
</dbReference>
<dbReference type="AlphaFoldDB" id="A0A518FW02"/>
<evidence type="ECO:0000256" key="1">
    <source>
        <dbReference type="ARBA" id="ARBA00004613"/>
    </source>
</evidence>
<evidence type="ECO:0000256" key="4">
    <source>
        <dbReference type="ARBA" id="ARBA00023180"/>
    </source>
</evidence>
<dbReference type="RefSeq" id="WP_145458739.1">
    <property type="nucleotide sequence ID" value="NZ_CP036317.1"/>
</dbReference>
<dbReference type="Pfam" id="PF13499">
    <property type="entry name" value="EF-hand_7"/>
    <property type="match status" value="1"/>
</dbReference>
<dbReference type="SMART" id="SM00054">
    <property type="entry name" value="EFh"/>
    <property type="match status" value="10"/>
</dbReference>
<protein>
    <submittedName>
        <fullName evidence="8">EF hand</fullName>
    </submittedName>
</protein>
<dbReference type="InterPro" id="IPR018247">
    <property type="entry name" value="EF_Hand_1_Ca_BS"/>
</dbReference>
<dbReference type="CDD" id="cd00051">
    <property type="entry name" value="EFh"/>
    <property type="match status" value="1"/>
</dbReference>
<keyword evidence="5" id="KW-0472">Membrane</keyword>
<dbReference type="GO" id="GO:0005509">
    <property type="term" value="F:calcium ion binding"/>
    <property type="evidence" value="ECO:0007669"/>
    <property type="project" value="InterPro"/>
</dbReference>
<feature type="transmembrane region" description="Helical" evidence="5">
    <location>
        <begin position="847"/>
        <end position="868"/>
    </location>
</feature>
<reference evidence="8 9" key="1">
    <citation type="submission" date="2019-02" db="EMBL/GenBank/DDBJ databases">
        <title>Deep-cultivation of Planctomycetes and their phenomic and genomic characterization uncovers novel biology.</title>
        <authorList>
            <person name="Wiegand S."/>
            <person name="Jogler M."/>
            <person name="Boedeker C."/>
            <person name="Pinto D."/>
            <person name="Vollmers J."/>
            <person name="Rivas-Marin E."/>
            <person name="Kohn T."/>
            <person name="Peeters S.H."/>
            <person name="Heuer A."/>
            <person name="Rast P."/>
            <person name="Oberbeckmann S."/>
            <person name="Bunk B."/>
            <person name="Jeske O."/>
            <person name="Meyerdierks A."/>
            <person name="Storesund J.E."/>
            <person name="Kallscheuer N."/>
            <person name="Luecker S."/>
            <person name="Lage O.M."/>
            <person name="Pohl T."/>
            <person name="Merkel B.J."/>
            <person name="Hornburger P."/>
            <person name="Mueller R.-W."/>
            <person name="Bruemmer F."/>
            <person name="Labrenz M."/>
            <person name="Spormann A.M."/>
            <person name="Op den Camp H."/>
            <person name="Overmann J."/>
            <person name="Amann R."/>
            <person name="Jetten M.S.M."/>
            <person name="Mascher T."/>
            <person name="Medema M.H."/>
            <person name="Devos D.P."/>
            <person name="Kaster A.-K."/>
            <person name="Ovreas L."/>
            <person name="Rohde M."/>
            <person name="Galperin M.Y."/>
            <person name="Jogler C."/>
        </authorList>
    </citation>
    <scope>NUCLEOTIDE SEQUENCE [LARGE SCALE GENOMIC DNA]</scope>
    <source>
        <strain evidence="8 9">Pan153</strain>
    </source>
</reference>
<dbReference type="EMBL" id="CP036317">
    <property type="protein sequence ID" value="QDV20511.1"/>
    <property type="molecule type" value="Genomic_DNA"/>
</dbReference>
<evidence type="ECO:0000313" key="9">
    <source>
        <dbReference type="Proteomes" id="UP000320839"/>
    </source>
</evidence>
<dbReference type="SUPFAM" id="SSF47473">
    <property type="entry name" value="EF-hand"/>
    <property type="match status" value="7"/>
</dbReference>
<keyword evidence="3" id="KW-1015">Disulfide bond</keyword>
<evidence type="ECO:0000256" key="3">
    <source>
        <dbReference type="ARBA" id="ARBA00023157"/>
    </source>
</evidence>
<keyword evidence="6" id="KW-0732">Signal</keyword>
<evidence type="ECO:0000256" key="2">
    <source>
        <dbReference type="ARBA" id="ARBA00022525"/>
    </source>
</evidence>
<feature type="domain" description="EF-hand" evidence="7">
    <location>
        <begin position="393"/>
        <end position="428"/>
    </location>
</feature>
<feature type="domain" description="EF-hand" evidence="7">
    <location>
        <begin position="789"/>
        <end position="824"/>
    </location>
</feature>
<dbReference type="InterPro" id="IPR011992">
    <property type="entry name" value="EF-hand-dom_pair"/>
</dbReference>
<keyword evidence="5" id="KW-0812">Transmembrane</keyword>
<keyword evidence="2" id="KW-0964">Secreted</keyword>
<feature type="domain" description="EF-hand" evidence="7">
    <location>
        <begin position="241"/>
        <end position="276"/>
    </location>
</feature>
<dbReference type="PROSITE" id="PS00018">
    <property type="entry name" value="EF_HAND_1"/>
    <property type="match status" value="8"/>
</dbReference>
<sequence precursor="true">MALNFSRWFTAPDAYRLHAVLLMLACGFASPLAAEEAGDQKHSTPKGISKAAELKARQQFDKADTNGDKLLDEAEYLARLKPEHQKVGRLEFLLSDYDQDQQMSFMEYFSTPAVPLEQRRFPDPVRDRVQELLRTLKSKFAKWDTSADDQLSQEEFQKSQLADSVPGLENTFFPNWDQDEDGQITHEEIERLLEIAYAVRTPEGELLREPNGRVVNWMLFRHLDTNHDNQLSMKELKPQLKDDKKIEDLLKQADQNKDQQLSLKEWKTTNSCWIDPVYYFRRIDKNFDARLNPAELASDSGFHRDLAPYLIPAFDRNADGVLTLYEYLNTPISNPVVKWHVGRKDTNNNGTLSESEFDWNLGLSGRSLIRDYFHFLDQDQNRQLDQGEFLFTTRAQTPRKRFDKADTNEDGVLEQAEYLATLKPEHQKVGRLEFLLSDHDQDQKMSFKEYFSTPAVPLGQRRIPDPVRDRVQQQLEALKESYRQWDNDSNQQLGLLELQQRQRAVRDLRSARSNGIPGLERTSFLDWDRDGDGQISREDAQLLLEIAYAVRTPEGVLLREPTGRVVNWMLFRHLDTDHNGQLSAAELLPRLETENKVERLLKQADRNQDEQLDLAEWKTTDECWIDPVYYFKRIDKNFDARLDPAELASDEGFHRELAPYLIPAFDQNADGVLSLYEYLNTPITNPIVKWHVERKDRNYDGNLSAYEFTWGTGLTGSCLIRDFFNILDVDHNGRLDQREFIVRLDLARAPRELAFKSLDQDDDARLSVDEVFAATKAIVRFKNDIHYQKVRTKFEQEFKELDLDHDERLNLDEFQHKTAVVLLPPYSYSPRMINHFKRNVPTPENKFIPGVVGAFNILLVCAVVFYFVRLKFKK</sequence>
<feature type="signal peptide" evidence="6">
    <location>
        <begin position="1"/>
        <end position="33"/>
    </location>
</feature>
<dbReference type="Proteomes" id="UP000320839">
    <property type="component" value="Chromosome"/>
</dbReference>
<feature type="domain" description="EF-hand" evidence="7">
    <location>
        <begin position="51"/>
        <end position="86"/>
    </location>
</feature>
<evidence type="ECO:0000256" key="5">
    <source>
        <dbReference type="SAM" id="Phobius"/>
    </source>
</evidence>
<evidence type="ECO:0000313" key="8">
    <source>
        <dbReference type="EMBL" id="QDV20511.1"/>
    </source>
</evidence>
<evidence type="ECO:0000259" key="7">
    <source>
        <dbReference type="PROSITE" id="PS50222"/>
    </source>
</evidence>
<dbReference type="GO" id="GO:0005576">
    <property type="term" value="C:extracellular region"/>
    <property type="evidence" value="ECO:0007669"/>
    <property type="project" value="UniProtKB-SubCell"/>
</dbReference>
<dbReference type="Pfam" id="PF10591">
    <property type="entry name" value="SPARC_Ca_bdg"/>
    <property type="match status" value="2"/>
</dbReference>
<dbReference type="PROSITE" id="PS50222">
    <property type="entry name" value="EF_HAND_2"/>
    <property type="match status" value="4"/>
</dbReference>
<dbReference type="PANTHER" id="PTHR10827">
    <property type="entry name" value="RETICULOCALBIN"/>
    <property type="match status" value="1"/>
</dbReference>
<name>A0A518FW02_9PLAN</name>
<evidence type="ECO:0000256" key="6">
    <source>
        <dbReference type="SAM" id="SignalP"/>
    </source>
</evidence>
<keyword evidence="4" id="KW-0325">Glycoprotein</keyword>
<organism evidence="8 9">
    <name type="scientific">Gimesia panareensis</name>
    <dbReference type="NCBI Taxonomy" id="2527978"/>
    <lineage>
        <taxon>Bacteria</taxon>
        <taxon>Pseudomonadati</taxon>
        <taxon>Planctomycetota</taxon>
        <taxon>Planctomycetia</taxon>
        <taxon>Planctomycetales</taxon>
        <taxon>Planctomycetaceae</taxon>
        <taxon>Gimesia</taxon>
    </lineage>
</organism>
<comment type="subcellular location">
    <subcellularLocation>
        <location evidence="1">Secreted</location>
    </subcellularLocation>
</comment>
<feature type="chain" id="PRO_5021956471" evidence="6">
    <location>
        <begin position="34"/>
        <end position="874"/>
    </location>
</feature>
<gene>
    <name evidence="8" type="ORF">Pan153_51860</name>
</gene>
<dbReference type="Pfam" id="PF13202">
    <property type="entry name" value="EF-hand_5"/>
    <property type="match status" value="1"/>
</dbReference>